<proteinExistence type="predicted"/>
<dbReference type="PANTHER" id="PTHR47756:SF2">
    <property type="entry name" value="BLL6612 PROTEIN"/>
    <property type="match status" value="1"/>
</dbReference>
<dbReference type="EMBL" id="CP042434">
    <property type="protein sequence ID" value="QEC71998.1"/>
    <property type="molecule type" value="Genomic_DNA"/>
</dbReference>
<dbReference type="KEGG" id="agi:FSB73_10255"/>
<dbReference type="Gene3D" id="1.10.1740.10">
    <property type="match status" value="1"/>
</dbReference>
<accession>A0A5B8VP10</accession>
<dbReference type="GO" id="GO:0003700">
    <property type="term" value="F:DNA-binding transcription factor activity"/>
    <property type="evidence" value="ECO:0007669"/>
    <property type="project" value="InterPro"/>
</dbReference>
<gene>
    <name evidence="3" type="ORF">FSB73_10255</name>
</gene>
<dbReference type="Pfam" id="PF20239">
    <property type="entry name" value="DUF6596"/>
    <property type="match status" value="1"/>
</dbReference>
<name>A0A5B8VP10_9BACT</name>
<dbReference type="InterPro" id="IPR046531">
    <property type="entry name" value="DUF6596"/>
</dbReference>
<feature type="domain" description="RNA polymerase sigma-70 region 2" evidence="1">
    <location>
        <begin position="11"/>
        <end position="78"/>
    </location>
</feature>
<evidence type="ECO:0000313" key="3">
    <source>
        <dbReference type="EMBL" id="QEC71998.1"/>
    </source>
</evidence>
<keyword evidence="4" id="KW-1185">Reference proteome</keyword>
<dbReference type="SUPFAM" id="SSF88946">
    <property type="entry name" value="Sigma2 domain of RNA polymerase sigma factors"/>
    <property type="match status" value="1"/>
</dbReference>
<dbReference type="PANTHER" id="PTHR47756">
    <property type="entry name" value="BLL6612 PROTEIN-RELATED"/>
    <property type="match status" value="1"/>
</dbReference>
<dbReference type="InterPro" id="IPR013325">
    <property type="entry name" value="RNA_pol_sigma_r2"/>
</dbReference>
<organism evidence="3 4">
    <name type="scientific">Arachidicoccus ginsenosidivorans</name>
    <dbReference type="NCBI Taxonomy" id="496057"/>
    <lineage>
        <taxon>Bacteria</taxon>
        <taxon>Pseudomonadati</taxon>
        <taxon>Bacteroidota</taxon>
        <taxon>Chitinophagia</taxon>
        <taxon>Chitinophagales</taxon>
        <taxon>Chitinophagaceae</taxon>
        <taxon>Arachidicoccus</taxon>
    </lineage>
</organism>
<evidence type="ECO:0000313" key="4">
    <source>
        <dbReference type="Proteomes" id="UP000321291"/>
    </source>
</evidence>
<feature type="domain" description="DUF6596" evidence="2">
    <location>
        <begin position="185"/>
        <end position="287"/>
    </location>
</feature>
<sequence>MEQQKVLPHLFRTQHQKMIAVLVRLFGTQFLQVAEDIVSDCFLAAAELWGLKGLPENPAGWLYVMAKNKALDHLRRNKIFRDKVTPQLKLSTTSSAEDFDLDLSDTHVKDSQLAMLFVVCNPINKPAAQVALALNLLCGFGASEIASAFLTDRETVYKRLQRAKKLLQDKALSVEQPSENEIKERLPQVLLVVYLLFNEGYFSEGPDKAIREELCQEAMRLGILLTESPLTALPSTYALLALMCFHGSRFEARQDQRGELVLYQDQNRAAWDQQLINKGRYFLQKAMAEGAAASKFHLEAGIAFWHSFPEEQPQKWEQILKLYDLLLKQQYTPMAALNRVYALSKVEGKQKALSAMAEIHLDQHYLYHSLLAELYTDMDNQKAAAHLRQAVGLAKSPAGRRILDGKLRVLKEQL</sequence>
<dbReference type="Pfam" id="PF04542">
    <property type="entry name" value="Sigma70_r2"/>
    <property type="match status" value="1"/>
</dbReference>
<dbReference type="GO" id="GO:0006352">
    <property type="term" value="P:DNA-templated transcription initiation"/>
    <property type="evidence" value="ECO:0007669"/>
    <property type="project" value="InterPro"/>
</dbReference>
<reference evidence="3 4" key="1">
    <citation type="journal article" date="2017" name="Int. J. Syst. Evol. Microbiol.">
        <title>Arachidicoccus ginsenosidivorans sp. nov., with ginsenoside-converting activity isolated from ginseng cultivating soil.</title>
        <authorList>
            <person name="Siddiqi M.Z."/>
            <person name="Aslam Z."/>
            <person name="Im W.T."/>
        </authorList>
    </citation>
    <scope>NUCLEOTIDE SEQUENCE [LARGE SCALE GENOMIC DNA]</scope>
    <source>
        <strain evidence="3 4">Gsoil 809</strain>
    </source>
</reference>
<dbReference type="AlphaFoldDB" id="A0A5B8VP10"/>
<dbReference type="RefSeq" id="WP_146781568.1">
    <property type="nucleotide sequence ID" value="NZ_CP042434.1"/>
</dbReference>
<evidence type="ECO:0000259" key="1">
    <source>
        <dbReference type="Pfam" id="PF04542"/>
    </source>
</evidence>
<dbReference type="OrthoDB" id="9780299at2"/>
<evidence type="ECO:0000259" key="2">
    <source>
        <dbReference type="Pfam" id="PF20239"/>
    </source>
</evidence>
<dbReference type="InterPro" id="IPR007627">
    <property type="entry name" value="RNA_pol_sigma70_r2"/>
</dbReference>
<protein>
    <submittedName>
        <fullName evidence="3">RNA polymerase subunit sigma</fullName>
    </submittedName>
</protein>
<dbReference type="Proteomes" id="UP000321291">
    <property type="component" value="Chromosome"/>
</dbReference>